<keyword evidence="1" id="KW-1133">Transmembrane helix</keyword>
<keyword evidence="1" id="KW-0812">Transmembrane</keyword>
<dbReference type="Proteomes" id="UP000245119">
    <property type="component" value="Linkage Group LG2"/>
</dbReference>
<protein>
    <submittedName>
        <fullName evidence="2">Uncharacterized protein</fullName>
    </submittedName>
</protein>
<feature type="transmembrane region" description="Helical" evidence="1">
    <location>
        <begin position="158"/>
        <end position="180"/>
    </location>
</feature>
<sequence length="257" mass="28564">MYNFSRSARAMESQMTVWKLQRNFGNRTVVCKVSDTKTSCNFIVQSQPVLEGCSFNITSRAVTSQCFVTQAYSSNNQYRCIWKRNNVQQNVSIPEDIQACGKDGREFVCWTCHFTQAIPATEGVYTYTISTEPPAVQQYSHSFTAAATHTTGALSEGVIAAAIISPAVKIAIVVIAVIVIRMRRSTRRAIDLSDEGETGITVQRPSITARLKRLSVQSRQQRSSSLDQINKDVALESHGDEEHVYSEIIELENTVGL</sequence>
<accession>A0A2T7PSK1</accession>
<proteinExistence type="predicted"/>
<gene>
    <name evidence="2" type="ORF">C0Q70_03396</name>
</gene>
<comment type="caution">
    <text evidence="2">The sequence shown here is derived from an EMBL/GenBank/DDBJ whole genome shotgun (WGS) entry which is preliminary data.</text>
</comment>
<evidence type="ECO:0000256" key="1">
    <source>
        <dbReference type="SAM" id="Phobius"/>
    </source>
</evidence>
<name>A0A2T7PSK1_POMCA</name>
<keyword evidence="1" id="KW-0472">Membrane</keyword>
<organism evidence="2 3">
    <name type="scientific">Pomacea canaliculata</name>
    <name type="common">Golden apple snail</name>
    <dbReference type="NCBI Taxonomy" id="400727"/>
    <lineage>
        <taxon>Eukaryota</taxon>
        <taxon>Metazoa</taxon>
        <taxon>Spiralia</taxon>
        <taxon>Lophotrochozoa</taxon>
        <taxon>Mollusca</taxon>
        <taxon>Gastropoda</taxon>
        <taxon>Caenogastropoda</taxon>
        <taxon>Architaenioglossa</taxon>
        <taxon>Ampullarioidea</taxon>
        <taxon>Ampullariidae</taxon>
        <taxon>Pomacea</taxon>
    </lineage>
</organism>
<reference evidence="2 3" key="1">
    <citation type="submission" date="2018-04" db="EMBL/GenBank/DDBJ databases">
        <title>The genome of golden apple snail Pomacea canaliculata provides insight into stress tolerance and invasive adaptation.</title>
        <authorList>
            <person name="Liu C."/>
            <person name="Liu B."/>
            <person name="Ren Y."/>
            <person name="Zhang Y."/>
            <person name="Wang H."/>
            <person name="Li S."/>
            <person name="Jiang F."/>
            <person name="Yin L."/>
            <person name="Zhang G."/>
            <person name="Qian W."/>
            <person name="Fan W."/>
        </authorList>
    </citation>
    <scope>NUCLEOTIDE SEQUENCE [LARGE SCALE GENOMIC DNA]</scope>
    <source>
        <strain evidence="2">SZHN2017</strain>
        <tissue evidence="2">Muscle</tissue>
    </source>
</reference>
<dbReference type="EMBL" id="PZQS01000002">
    <property type="protein sequence ID" value="PVD36413.1"/>
    <property type="molecule type" value="Genomic_DNA"/>
</dbReference>
<evidence type="ECO:0000313" key="3">
    <source>
        <dbReference type="Proteomes" id="UP000245119"/>
    </source>
</evidence>
<evidence type="ECO:0000313" key="2">
    <source>
        <dbReference type="EMBL" id="PVD36413.1"/>
    </source>
</evidence>
<keyword evidence="3" id="KW-1185">Reference proteome</keyword>
<dbReference type="AlphaFoldDB" id="A0A2T7PSK1"/>